<dbReference type="PROSITE" id="PS50853">
    <property type="entry name" value="FN3"/>
    <property type="match status" value="1"/>
</dbReference>
<evidence type="ECO:0000259" key="4">
    <source>
        <dbReference type="PROSITE" id="PS51782"/>
    </source>
</evidence>
<dbReference type="Pfam" id="PF04773">
    <property type="entry name" value="FecR"/>
    <property type="match status" value="1"/>
</dbReference>
<gene>
    <name evidence="5" type="ORF">F7Q92_06795</name>
</gene>
<evidence type="ECO:0000259" key="3">
    <source>
        <dbReference type="PROSITE" id="PS50853"/>
    </source>
</evidence>
<dbReference type="InterPro" id="IPR018392">
    <property type="entry name" value="LysM"/>
</dbReference>
<dbReference type="RefSeq" id="WP_151123430.1">
    <property type="nucleotide sequence ID" value="NZ_CP088081.1"/>
</dbReference>
<comment type="caution">
    <text evidence="5">The sequence shown here is derived from an EMBL/GenBank/DDBJ whole genome shotgun (WGS) entry which is preliminary data.</text>
</comment>
<dbReference type="SUPFAM" id="SSF54106">
    <property type="entry name" value="LysM domain"/>
    <property type="match status" value="1"/>
</dbReference>
<feature type="signal peptide" evidence="2">
    <location>
        <begin position="1"/>
        <end position="27"/>
    </location>
</feature>
<name>A0A643FF37_IDEDE</name>
<dbReference type="InterPro" id="IPR003961">
    <property type="entry name" value="FN3_dom"/>
</dbReference>
<evidence type="ECO:0000313" key="6">
    <source>
        <dbReference type="Proteomes" id="UP000430120"/>
    </source>
</evidence>
<evidence type="ECO:0000313" key="5">
    <source>
        <dbReference type="EMBL" id="KAB0583768.1"/>
    </source>
</evidence>
<feature type="domain" description="LysM" evidence="4">
    <location>
        <begin position="35"/>
        <end position="82"/>
    </location>
</feature>
<dbReference type="InterPro" id="IPR006860">
    <property type="entry name" value="FecR"/>
</dbReference>
<dbReference type="Pfam" id="PF01476">
    <property type="entry name" value="LysM"/>
    <property type="match status" value="1"/>
</dbReference>
<dbReference type="InterPro" id="IPR016930">
    <property type="entry name" value="UCP029644"/>
</dbReference>
<dbReference type="InterPro" id="IPR036779">
    <property type="entry name" value="LysM_dom_sf"/>
</dbReference>
<keyword evidence="6" id="KW-1185">Reference proteome</keyword>
<proteinExistence type="predicted"/>
<dbReference type="PROSITE" id="PS51782">
    <property type="entry name" value="LYSM"/>
    <property type="match status" value="1"/>
</dbReference>
<dbReference type="PANTHER" id="PTHR38731">
    <property type="entry name" value="LIPL45-RELATED LIPOPROTEIN-RELATED"/>
    <property type="match status" value="1"/>
</dbReference>
<evidence type="ECO:0000256" key="2">
    <source>
        <dbReference type="SAM" id="SignalP"/>
    </source>
</evidence>
<dbReference type="Proteomes" id="UP000430120">
    <property type="component" value="Unassembled WGS sequence"/>
</dbReference>
<dbReference type="Gene3D" id="2.60.40.10">
    <property type="entry name" value="Immunoglobulins"/>
    <property type="match status" value="2"/>
</dbReference>
<protein>
    <submittedName>
        <fullName evidence="5">LysM peptidoglycan-binding domain-containing protein</fullName>
    </submittedName>
</protein>
<dbReference type="Gene3D" id="3.10.350.10">
    <property type="entry name" value="LysM domain"/>
    <property type="match status" value="1"/>
</dbReference>
<dbReference type="InterPro" id="IPR013783">
    <property type="entry name" value="Ig-like_fold"/>
</dbReference>
<feature type="chain" id="PRO_5024871588" evidence="2">
    <location>
        <begin position="28"/>
        <end position="550"/>
    </location>
</feature>
<organism evidence="5 6">
    <name type="scientific">Ideonella dechloratans</name>
    <dbReference type="NCBI Taxonomy" id="36863"/>
    <lineage>
        <taxon>Bacteria</taxon>
        <taxon>Pseudomonadati</taxon>
        <taxon>Pseudomonadota</taxon>
        <taxon>Betaproteobacteria</taxon>
        <taxon>Burkholderiales</taxon>
        <taxon>Sphaerotilaceae</taxon>
        <taxon>Ideonella</taxon>
    </lineage>
</organism>
<feature type="region of interest" description="Disordered" evidence="1">
    <location>
        <begin position="114"/>
        <end position="133"/>
    </location>
</feature>
<reference evidence="5 6" key="1">
    <citation type="submission" date="2019-09" db="EMBL/GenBank/DDBJ databases">
        <title>Draft genome sequences of 48 bacterial type strains from the CCUG.</title>
        <authorList>
            <person name="Tunovic T."/>
            <person name="Pineiro-Iglesias B."/>
            <person name="Unosson C."/>
            <person name="Inganas E."/>
            <person name="Ohlen M."/>
            <person name="Cardew S."/>
            <person name="Jensie-Markopoulos S."/>
            <person name="Salva-Serra F."/>
            <person name="Jaen-Luchoro D."/>
            <person name="Karlsson R."/>
            <person name="Svensson-Stadler L."/>
            <person name="Chun J."/>
            <person name="Moore E."/>
        </authorList>
    </citation>
    <scope>NUCLEOTIDE SEQUENCE [LARGE SCALE GENOMIC DNA]</scope>
    <source>
        <strain evidence="5 6">CCUG 30977</strain>
    </source>
</reference>
<dbReference type="AlphaFoldDB" id="A0A643FF37"/>
<evidence type="ECO:0000256" key="1">
    <source>
        <dbReference type="SAM" id="MobiDB-lite"/>
    </source>
</evidence>
<feature type="domain" description="Fibronectin type-III" evidence="3">
    <location>
        <begin position="448"/>
        <end position="536"/>
    </location>
</feature>
<accession>A0A643FF37</accession>
<dbReference type="SMART" id="SM00257">
    <property type="entry name" value="LysM"/>
    <property type="match status" value="1"/>
</dbReference>
<dbReference type="CDD" id="cd00118">
    <property type="entry name" value="LysM"/>
    <property type="match status" value="1"/>
</dbReference>
<dbReference type="EMBL" id="VZPB01000011">
    <property type="protein sequence ID" value="KAB0583768.1"/>
    <property type="molecule type" value="Genomic_DNA"/>
</dbReference>
<dbReference type="Gene3D" id="2.60.120.1440">
    <property type="match status" value="1"/>
</dbReference>
<dbReference type="PIRSF" id="PIRSF029644">
    <property type="entry name" value="UCP029644"/>
    <property type="match status" value="1"/>
</dbReference>
<dbReference type="OrthoDB" id="9813091at2"/>
<sequence>MRLLALRHLPGLMALGLTALSGLPSHAGPAPEPVLHYTVQPRDTLWDLSARWFRSPASWPEVARLNHLPQPDRLSPGQTLKLPLHLIKPENVPATLSQVEGQVLLDGQAAQAGTPIQPGQQLQAGPDSSAVIQLGDGSRASLPPQSEVTLAQHQRYTLKAAQPVQDEGLYAATLRLLRGTLEVLATQAQRAKPLEVTTPTAVIGVRGTRYRVHADAQQPRTQTEVLEGRVWARNQAQPPASAILDAGQGAVLRNDQTVTPQPLAAAPDLSGLPARFERPLLRFNLPGQTGEVRVQIAADEGFLRIVRDLTLPAGEEAKVAGLADGRWYLRARQVAADGLEGLDAARPFVLKARPEPPPSIAPRPQARQSVGTVDFSWTSNTEAARYHLQVARDAAFQDIVVQQDDLRDTRSTVTLDTAGTYHWRLASERADGDRGPWGDGQRFELRPLPEPPQVHTGEDGQIQLTWSARPDEKQQVELARDPGFSSVVTSAELAGGQWTLPSLPVPGTYYFRYRYVDDQGFVSPWTAPLGIDVPVDWHMLLLGAPLLFAL</sequence>
<keyword evidence="2" id="KW-0732">Signal</keyword>